<sequence>MLLGTFVPPLIVFPRKNMQAELMDGTPPGSIHACHISGWIQADIFTQWFRHFLEVMKATKSDPAILILDGHYSHTRNMEVIELGRENGVSIVCLPPHSSHKMQPLDLAFMKPLKTFYCQEIESWLKNNFPRTVTIRQVGKLFGNAYLRAATVETAVNGFRKSGIYPLNRNVFRSHDFAIHSGNEEHTERREQQSSVTELRQQNGPDTTDVTASTGCSEQSPSPSSSQMHSSRGFVRASDVSPIPSISNAAAERSSRAGSAKIITSSP</sequence>
<organism evidence="3 4">
    <name type="scientific">Periplaneta americana</name>
    <name type="common">American cockroach</name>
    <name type="synonym">Blatta americana</name>
    <dbReference type="NCBI Taxonomy" id="6978"/>
    <lineage>
        <taxon>Eukaryota</taxon>
        <taxon>Metazoa</taxon>
        <taxon>Ecdysozoa</taxon>
        <taxon>Arthropoda</taxon>
        <taxon>Hexapoda</taxon>
        <taxon>Insecta</taxon>
        <taxon>Pterygota</taxon>
        <taxon>Neoptera</taxon>
        <taxon>Polyneoptera</taxon>
        <taxon>Dictyoptera</taxon>
        <taxon>Blattodea</taxon>
        <taxon>Blattoidea</taxon>
        <taxon>Blattidae</taxon>
        <taxon>Blattinae</taxon>
        <taxon>Periplaneta</taxon>
    </lineage>
</organism>
<feature type="region of interest" description="Disordered" evidence="1">
    <location>
        <begin position="183"/>
        <end position="267"/>
    </location>
</feature>
<protein>
    <recommendedName>
        <fullName evidence="2">Ig-like domain-containing protein</fullName>
    </recommendedName>
</protein>
<dbReference type="PROSITE" id="PS50835">
    <property type="entry name" value="IG_LIKE"/>
    <property type="match status" value="1"/>
</dbReference>
<proteinExistence type="predicted"/>
<feature type="compositionally biased region" description="Low complexity" evidence="1">
    <location>
        <begin position="245"/>
        <end position="260"/>
    </location>
</feature>
<dbReference type="InterPro" id="IPR004875">
    <property type="entry name" value="DDE_SF_endonuclease_dom"/>
</dbReference>
<name>A0ABQ8TIL7_PERAM</name>
<dbReference type="PANTHER" id="PTHR19303">
    <property type="entry name" value="TRANSPOSON"/>
    <property type="match status" value="1"/>
</dbReference>
<evidence type="ECO:0000313" key="4">
    <source>
        <dbReference type="Proteomes" id="UP001148838"/>
    </source>
</evidence>
<dbReference type="Pfam" id="PF03184">
    <property type="entry name" value="DDE_1"/>
    <property type="match status" value="1"/>
</dbReference>
<accession>A0ABQ8TIL7</accession>
<gene>
    <name evidence="3" type="ORF">ANN_13106</name>
</gene>
<feature type="domain" description="Ig-like" evidence="2">
    <location>
        <begin position="8"/>
        <end position="93"/>
    </location>
</feature>
<dbReference type="PANTHER" id="PTHR19303:SF74">
    <property type="entry name" value="POGO TRANSPOSABLE ELEMENT WITH KRAB DOMAIN"/>
    <property type="match status" value="1"/>
</dbReference>
<dbReference type="InterPro" id="IPR050863">
    <property type="entry name" value="CenT-Element_Derived"/>
</dbReference>
<dbReference type="EMBL" id="JAJSOF020000009">
    <property type="protein sequence ID" value="KAJ4446410.1"/>
    <property type="molecule type" value="Genomic_DNA"/>
</dbReference>
<dbReference type="InterPro" id="IPR007110">
    <property type="entry name" value="Ig-like_dom"/>
</dbReference>
<comment type="caution">
    <text evidence="3">The sequence shown here is derived from an EMBL/GenBank/DDBJ whole genome shotgun (WGS) entry which is preliminary data.</text>
</comment>
<keyword evidence="4" id="KW-1185">Reference proteome</keyword>
<feature type="compositionally biased region" description="Polar residues" evidence="1">
    <location>
        <begin position="193"/>
        <end position="216"/>
    </location>
</feature>
<evidence type="ECO:0000259" key="2">
    <source>
        <dbReference type="PROSITE" id="PS50835"/>
    </source>
</evidence>
<dbReference type="Proteomes" id="UP001148838">
    <property type="component" value="Unassembled WGS sequence"/>
</dbReference>
<feature type="compositionally biased region" description="Low complexity" evidence="1">
    <location>
        <begin position="217"/>
        <end position="231"/>
    </location>
</feature>
<evidence type="ECO:0000256" key="1">
    <source>
        <dbReference type="SAM" id="MobiDB-lite"/>
    </source>
</evidence>
<reference evidence="3 4" key="1">
    <citation type="journal article" date="2022" name="Allergy">
        <title>Genome assembly and annotation of Periplaneta americana reveal a comprehensive cockroach allergen profile.</title>
        <authorList>
            <person name="Wang L."/>
            <person name="Xiong Q."/>
            <person name="Saelim N."/>
            <person name="Wang L."/>
            <person name="Nong W."/>
            <person name="Wan A.T."/>
            <person name="Shi M."/>
            <person name="Liu X."/>
            <person name="Cao Q."/>
            <person name="Hui J.H.L."/>
            <person name="Sookrung N."/>
            <person name="Leung T.F."/>
            <person name="Tungtrongchitr A."/>
            <person name="Tsui S.K.W."/>
        </authorList>
    </citation>
    <scope>NUCLEOTIDE SEQUENCE [LARGE SCALE GENOMIC DNA]</scope>
    <source>
        <strain evidence="3">PWHHKU_190912</strain>
    </source>
</reference>
<feature type="compositionally biased region" description="Basic and acidic residues" evidence="1">
    <location>
        <begin position="183"/>
        <end position="192"/>
    </location>
</feature>
<evidence type="ECO:0000313" key="3">
    <source>
        <dbReference type="EMBL" id="KAJ4446410.1"/>
    </source>
</evidence>